<dbReference type="OrthoDB" id="333905at2759"/>
<dbReference type="AlphaFoldDB" id="A0A165DHE1"/>
<evidence type="ECO:0000256" key="2">
    <source>
        <dbReference type="SAM" id="MobiDB-lite"/>
    </source>
</evidence>
<feature type="domain" description="BAG" evidence="3">
    <location>
        <begin position="280"/>
        <end position="321"/>
    </location>
</feature>
<proteinExistence type="predicted"/>
<keyword evidence="1" id="KW-0175">Coiled coil</keyword>
<name>A0A165DHE1_EXIGL</name>
<dbReference type="InParanoid" id="A0A165DHE1"/>
<feature type="region of interest" description="Disordered" evidence="2">
    <location>
        <begin position="360"/>
        <end position="380"/>
    </location>
</feature>
<dbReference type="Gene3D" id="1.20.58.120">
    <property type="entry name" value="BAG domain"/>
    <property type="match status" value="1"/>
</dbReference>
<evidence type="ECO:0000313" key="4">
    <source>
        <dbReference type="EMBL" id="KZV84537.1"/>
    </source>
</evidence>
<evidence type="ECO:0000259" key="3">
    <source>
        <dbReference type="Pfam" id="PF02179"/>
    </source>
</evidence>
<protein>
    <recommendedName>
        <fullName evidence="3">BAG domain-containing protein</fullName>
    </recommendedName>
</protein>
<feature type="compositionally biased region" description="Polar residues" evidence="2">
    <location>
        <begin position="477"/>
        <end position="492"/>
    </location>
</feature>
<reference evidence="4 5" key="1">
    <citation type="journal article" date="2016" name="Mol. Biol. Evol.">
        <title>Comparative Genomics of Early-Diverging Mushroom-Forming Fungi Provides Insights into the Origins of Lignocellulose Decay Capabilities.</title>
        <authorList>
            <person name="Nagy L.G."/>
            <person name="Riley R."/>
            <person name="Tritt A."/>
            <person name="Adam C."/>
            <person name="Daum C."/>
            <person name="Floudas D."/>
            <person name="Sun H."/>
            <person name="Yadav J.S."/>
            <person name="Pangilinan J."/>
            <person name="Larsson K.H."/>
            <person name="Matsuura K."/>
            <person name="Barry K."/>
            <person name="Labutti K."/>
            <person name="Kuo R."/>
            <person name="Ohm R.A."/>
            <person name="Bhattacharya S.S."/>
            <person name="Shirouzu T."/>
            <person name="Yoshinaga Y."/>
            <person name="Martin F.M."/>
            <person name="Grigoriev I.V."/>
            <person name="Hibbett D.S."/>
        </authorList>
    </citation>
    <scope>NUCLEOTIDE SEQUENCE [LARGE SCALE GENOMIC DNA]</scope>
    <source>
        <strain evidence="4 5">HHB12029</strain>
    </source>
</reference>
<dbReference type="Pfam" id="PF02179">
    <property type="entry name" value="BAG"/>
    <property type="match status" value="1"/>
</dbReference>
<feature type="compositionally biased region" description="Low complexity" evidence="2">
    <location>
        <begin position="362"/>
        <end position="374"/>
    </location>
</feature>
<dbReference type="InterPro" id="IPR036533">
    <property type="entry name" value="BAG_dom_sf"/>
</dbReference>
<evidence type="ECO:0000313" key="5">
    <source>
        <dbReference type="Proteomes" id="UP000077266"/>
    </source>
</evidence>
<dbReference type="SUPFAM" id="SSF63491">
    <property type="entry name" value="BAG domain"/>
    <property type="match status" value="1"/>
</dbReference>
<dbReference type="Proteomes" id="UP000077266">
    <property type="component" value="Unassembled WGS sequence"/>
</dbReference>
<evidence type="ECO:0000256" key="1">
    <source>
        <dbReference type="SAM" id="Coils"/>
    </source>
</evidence>
<keyword evidence="5" id="KW-1185">Reference proteome</keyword>
<feature type="compositionally biased region" description="Low complexity" evidence="2">
    <location>
        <begin position="508"/>
        <end position="533"/>
    </location>
</feature>
<sequence length="585" mass="62517">MFFVPVAAPAYYPRRARRGPVFSHLELLDDGLLVSPHGLGHAARHDFPAVVAARELAELQAILFAQQRHAMVEEQRRRELSRRVQEIEEHERWVQHQLALRVRREQLIQARREKMAEEQRRRQHAEAERALVRTLLFAHEIAKHVQTEAEKPQARVCFAPCHVGPTQPNPVPLASRPTVPPKPVLKNSPPAIPTSTASTQHTRVPVRSAFTQATPAASTPSTSAPIRIPIHESKGKTSSHVRVTSHIPEPLPAGDAIAALSLLEADLDAISLAAGPAVMKHQLTRLLEQVDAVESNGHEAVRDVRRTLVQRIESALEALDSGNAVDMESPKQVGITIREAPKAARTPSPAPVPYVVDELLKPSSPEPMSSSPEPTLSAPESEPYVVDDFLVASPAPIAPVGETPAPEGHVEPVQQFDDSTVPVGSAAMGDLSVPPHASDELTIDVEVDGTVNPQQSSNDVESSISLPPAASDVVDATPTSASATSVPDSAHTSARVETAAPVEDHADPAIVAPTSTAAPASSPTPLATSYPPAQFFDTPTHPAIATSSPSTRATDASDVGSDWESTRGSGSDGEEAFEVLSEREL</sequence>
<feature type="coiled-coil region" evidence="1">
    <location>
        <begin position="70"/>
        <end position="128"/>
    </location>
</feature>
<organism evidence="4 5">
    <name type="scientific">Exidia glandulosa HHB12029</name>
    <dbReference type="NCBI Taxonomy" id="1314781"/>
    <lineage>
        <taxon>Eukaryota</taxon>
        <taxon>Fungi</taxon>
        <taxon>Dikarya</taxon>
        <taxon>Basidiomycota</taxon>
        <taxon>Agaricomycotina</taxon>
        <taxon>Agaricomycetes</taxon>
        <taxon>Auriculariales</taxon>
        <taxon>Exidiaceae</taxon>
        <taxon>Exidia</taxon>
    </lineage>
</organism>
<dbReference type="EMBL" id="KV426220">
    <property type="protein sequence ID" value="KZV84537.1"/>
    <property type="molecule type" value="Genomic_DNA"/>
</dbReference>
<accession>A0A165DHE1</accession>
<feature type="compositionally biased region" description="Polar residues" evidence="2">
    <location>
        <begin position="545"/>
        <end position="554"/>
    </location>
</feature>
<dbReference type="GO" id="GO:0051087">
    <property type="term" value="F:protein-folding chaperone binding"/>
    <property type="evidence" value="ECO:0007669"/>
    <property type="project" value="InterPro"/>
</dbReference>
<dbReference type="InterPro" id="IPR003103">
    <property type="entry name" value="BAG_domain"/>
</dbReference>
<feature type="region of interest" description="Disordered" evidence="2">
    <location>
        <begin position="470"/>
        <end position="585"/>
    </location>
</feature>
<gene>
    <name evidence="4" type="ORF">EXIGLDRAFT_727026</name>
</gene>